<evidence type="ECO:0000256" key="1">
    <source>
        <dbReference type="SAM" id="Coils"/>
    </source>
</evidence>
<dbReference type="InterPro" id="IPR021435">
    <property type="entry name" value="DUF3084"/>
</dbReference>
<accession>A0ABV8A8A7</accession>
<dbReference type="Proteomes" id="UP001595748">
    <property type="component" value="Unassembled WGS sequence"/>
</dbReference>
<keyword evidence="2" id="KW-0472">Membrane</keyword>
<proteinExistence type="predicted"/>
<dbReference type="EMBL" id="JBHRZF010000168">
    <property type="protein sequence ID" value="MFC3861967.1"/>
    <property type="molecule type" value="Genomic_DNA"/>
</dbReference>
<comment type="caution">
    <text evidence="3">The sequence shown here is derived from an EMBL/GenBank/DDBJ whole genome shotgun (WGS) entry which is preliminary data.</text>
</comment>
<evidence type="ECO:0000256" key="2">
    <source>
        <dbReference type="SAM" id="Phobius"/>
    </source>
</evidence>
<keyword evidence="4" id="KW-1185">Reference proteome</keyword>
<organism evidence="3 4">
    <name type="scientific">Deinococcus antarcticus</name>
    <dbReference type="NCBI Taxonomy" id="1298767"/>
    <lineage>
        <taxon>Bacteria</taxon>
        <taxon>Thermotogati</taxon>
        <taxon>Deinococcota</taxon>
        <taxon>Deinococci</taxon>
        <taxon>Deinococcales</taxon>
        <taxon>Deinococcaceae</taxon>
        <taxon>Deinococcus</taxon>
    </lineage>
</organism>
<dbReference type="PANTHER" id="PTHR43941">
    <property type="entry name" value="STRUCTURAL MAINTENANCE OF CHROMOSOMES PROTEIN 2"/>
    <property type="match status" value="1"/>
</dbReference>
<sequence length="598" mass="65229">MLWLFLPFVVILSGVVAYAADTIAKKVGRKHIRWFGMRPKTTALLVAVLSGMGISAASLAAFLGLNRNAVHTIAQADQLRPQIDALRAEVKTVQKDLTAVQDERDRARQDALKLAGERSEAMTALNTAQTSLASAQADLGKARQTQQTLEQQQQALQEKIRNLTALQTTLEKKAQAAQDQMKTAEAALRDSRDRAQALKDQLLTLQTRSAQAILEGQRAQKRSEEAQAKAEQVSREAQATVKQAQVQAAQAKANAERAQNQAQLAREAAQKQIRALNTQLSTLRQASQNAQAARDKAVAARDAAEEARDAAVTARQQAVAQQAAAQQERDRLVGQRDQLVKQRDQLVKQRDHAMKDRDQVQASLVNLKKQQLQLQSRNAEIARQLDVARASLAQLKDDFNIARAELNVTRNAELAYQKNDLVYAALVPSVRNLNTFLDFADQAARAHGARGNDQGGAVRLNTTSRTSLETKLRGLNTSSFVLCRATQNSAVGFPVDLTCDARANNVLFRAGQAIRSAPVTIDGKTTQAQITEIVQDAVLELTARGVPSDYINNQGLDVAQFADLLSKLSNRSGKVVVSVAARDDVKPASRVDLYAQVQ</sequence>
<keyword evidence="2" id="KW-0812">Transmembrane</keyword>
<feature type="coiled-coil region" evidence="1">
    <location>
        <begin position="350"/>
        <end position="412"/>
    </location>
</feature>
<feature type="coiled-coil region" evidence="1">
    <location>
        <begin position="83"/>
        <end position="310"/>
    </location>
</feature>
<feature type="transmembrane region" description="Helical" evidence="2">
    <location>
        <begin position="43"/>
        <end position="65"/>
    </location>
</feature>
<dbReference type="RefSeq" id="WP_380079383.1">
    <property type="nucleotide sequence ID" value="NZ_JBHRZF010000168.1"/>
</dbReference>
<reference evidence="4" key="1">
    <citation type="journal article" date="2019" name="Int. J. Syst. Evol. Microbiol.">
        <title>The Global Catalogue of Microorganisms (GCM) 10K type strain sequencing project: providing services to taxonomists for standard genome sequencing and annotation.</title>
        <authorList>
            <consortium name="The Broad Institute Genomics Platform"/>
            <consortium name="The Broad Institute Genome Sequencing Center for Infectious Disease"/>
            <person name="Wu L."/>
            <person name="Ma J."/>
        </authorList>
    </citation>
    <scope>NUCLEOTIDE SEQUENCE [LARGE SCALE GENOMIC DNA]</scope>
    <source>
        <strain evidence="4">CCTCC AB 2013263</strain>
    </source>
</reference>
<name>A0ABV8A8A7_9DEIO</name>
<evidence type="ECO:0000313" key="3">
    <source>
        <dbReference type="EMBL" id="MFC3861967.1"/>
    </source>
</evidence>
<dbReference type="Pfam" id="PF11283">
    <property type="entry name" value="DUF3084"/>
    <property type="match status" value="1"/>
</dbReference>
<evidence type="ECO:0000313" key="4">
    <source>
        <dbReference type="Proteomes" id="UP001595748"/>
    </source>
</evidence>
<gene>
    <name evidence="3" type="ORF">ACFOPQ_14455</name>
</gene>
<keyword evidence="2" id="KW-1133">Transmembrane helix</keyword>
<keyword evidence="1" id="KW-0175">Coiled coil</keyword>
<protein>
    <submittedName>
        <fullName evidence="3">DUF3084 domain-containing protein</fullName>
    </submittedName>
</protein>
<dbReference type="PANTHER" id="PTHR43941:SF1">
    <property type="entry name" value="STRUCTURAL MAINTENANCE OF CHROMOSOMES PROTEIN 2"/>
    <property type="match status" value="1"/>
</dbReference>